<reference evidence="3 4" key="1">
    <citation type="submission" date="2020-04" db="EMBL/GenBank/DDBJ databases">
        <authorList>
            <person name="Klaysubun C."/>
            <person name="Duangmal K."/>
            <person name="Lipun K."/>
        </authorList>
    </citation>
    <scope>NUCLEOTIDE SEQUENCE [LARGE SCALE GENOMIC DNA]</scope>
    <source>
        <strain evidence="3 4">DSM 45300</strain>
    </source>
</reference>
<accession>A0A848DIV6</accession>
<dbReference type="Gene3D" id="3.30.530.20">
    <property type="match status" value="1"/>
</dbReference>
<dbReference type="PANTHER" id="PTHR33824:SF7">
    <property type="entry name" value="POLYKETIDE CYCLASE_DEHYDRASE AND LIPID TRANSPORT SUPERFAMILY PROTEIN"/>
    <property type="match status" value="1"/>
</dbReference>
<dbReference type="InterPro" id="IPR023393">
    <property type="entry name" value="START-like_dom_sf"/>
</dbReference>
<sequence length="283" mass="31107">MNRLVGAKDTPENRAVQRWLGGAREIAAGIGIETRRGTTGWLWARVAGDALDLTLLSLVLADPRRRPDERRRATAATAAVLGVTAADITAALRLSRGAVRETRGRGTGDMAEIEAKAMITVNRPIGEVFRFWHDLENLPQFMAHLQSVRSLGGGRSRWRAKAPVGMEIEWEAEITGEEIDEFIAWRSVPSATVQNSGEVRFRPAPGGRGTEIRVLLHYRPPAGKLGSAVAKLFGEEPGQQVRDDLRRFKQVMETGEVVRSEASPEGTRTRRLIAQRPAQPLPA</sequence>
<dbReference type="PANTHER" id="PTHR33824">
    <property type="entry name" value="POLYKETIDE CYCLASE/DEHYDRASE AND LIPID TRANSPORT SUPERFAMILY PROTEIN"/>
    <property type="match status" value="1"/>
</dbReference>
<dbReference type="Pfam" id="PF03364">
    <property type="entry name" value="Polyketide_cyc"/>
    <property type="match status" value="1"/>
</dbReference>
<gene>
    <name evidence="3" type="ORF">HF519_12975</name>
</gene>
<evidence type="ECO:0000256" key="1">
    <source>
        <dbReference type="SAM" id="MobiDB-lite"/>
    </source>
</evidence>
<dbReference type="EMBL" id="JAAXKZ010000040">
    <property type="protein sequence ID" value="NMH92466.1"/>
    <property type="molecule type" value="Genomic_DNA"/>
</dbReference>
<dbReference type="Proteomes" id="UP000586918">
    <property type="component" value="Unassembled WGS sequence"/>
</dbReference>
<evidence type="ECO:0000313" key="4">
    <source>
        <dbReference type="Proteomes" id="UP000586918"/>
    </source>
</evidence>
<keyword evidence="4" id="KW-1185">Reference proteome</keyword>
<dbReference type="CDD" id="cd07817">
    <property type="entry name" value="SRPBCC_8"/>
    <property type="match status" value="1"/>
</dbReference>
<feature type="domain" description="Coenzyme Q-binding protein COQ10 START" evidence="2">
    <location>
        <begin position="121"/>
        <end position="245"/>
    </location>
</feature>
<name>A0A848DIV6_9PSEU</name>
<proteinExistence type="predicted"/>
<comment type="caution">
    <text evidence="3">The sequence shown here is derived from an EMBL/GenBank/DDBJ whole genome shotgun (WGS) entry which is preliminary data.</text>
</comment>
<dbReference type="SUPFAM" id="SSF55961">
    <property type="entry name" value="Bet v1-like"/>
    <property type="match status" value="1"/>
</dbReference>
<dbReference type="InterPro" id="IPR005031">
    <property type="entry name" value="COQ10_START"/>
</dbReference>
<organism evidence="3 4">
    <name type="scientific">Pseudonocardia bannensis</name>
    <dbReference type="NCBI Taxonomy" id="630973"/>
    <lineage>
        <taxon>Bacteria</taxon>
        <taxon>Bacillati</taxon>
        <taxon>Actinomycetota</taxon>
        <taxon>Actinomycetes</taxon>
        <taxon>Pseudonocardiales</taxon>
        <taxon>Pseudonocardiaceae</taxon>
        <taxon>Pseudonocardia</taxon>
    </lineage>
</organism>
<protein>
    <submittedName>
        <fullName evidence="3">SRPBCC family protein</fullName>
    </submittedName>
</protein>
<dbReference type="InterPro" id="IPR047137">
    <property type="entry name" value="ORF3"/>
</dbReference>
<feature type="region of interest" description="Disordered" evidence="1">
    <location>
        <begin position="256"/>
        <end position="283"/>
    </location>
</feature>
<evidence type="ECO:0000313" key="3">
    <source>
        <dbReference type="EMBL" id="NMH92466.1"/>
    </source>
</evidence>
<evidence type="ECO:0000259" key="2">
    <source>
        <dbReference type="Pfam" id="PF03364"/>
    </source>
</evidence>
<dbReference type="AlphaFoldDB" id="A0A848DIV6"/>